<dbReference type="RefSeq" id="WP_043084924.1">
    <property type="nucleotide sequence ID" value="NZ_CACVCI010000001.1"/>
</dbReference>
<reference evidence="5 7" key="1">
    <citation type="submission" date="2015-05" db="EMBL/GenBank/DDBJ databases">
        <title>Genome sequences of Pluralibacter gergoviae.</title>
        <authorList>
            <person name="Greninger A.L."/>
            <person name="Miller S."/>
        </authorList>
    </citation>
    <scope>NUCLEOTIDE SEQUENCE [LARGE SCALE GENOMIC DNA]</scope>
    <source>
        <strain evidence="5 7">JS81F13</strain>
    </source>
</reference>
<gene>
    <name evidence="5" type="ORF">ABW06_06125</name>
    <name evidence="4" type="ORF">QEG54_000214</name>
    <name evidence="6" type="ORF">RBJ30_15570</name>
</gene>
<comment type="caution">
    <text evidence="5">The sequence shown here is derived from an EMBL/GenBank/DDBJ whole genome shotgun (WGS) entry which is preliminary data.</text>
</comment>
<dbReference type="KEGG" id="pge:LG71_20445"/>
<evidence type="ECO:0000313" key="7">
    <source>
        <dbReference type="Proteomes" id="UP000036196"/>
    </source>
</evidence>
<dbReference type="Pfam" id="PF07338">
    <property type="entry name" value="YdgH_BhsA-like"/>
    <property type="match status" value="1"/>
</dbReference>
<feature type="signal peptide" evidence="2">
    <location>
        <begin position="1"/>
        <end position="21"/>
    </location>
</feature>
<evidence type="ECO:0000259" key="3">
    <source>
        <dbReference type="Pfam" id="PF07338"/>
    </source>
</evidence>
<dbReference type="PANTHER" id="PTHR34156:SF9">
    <property type="entry name" value="SECRETED PROTEIN"/>
    <property type="match status" value="1"/>
</dbReference>
<evidence type="ECO:0000313" key="4">
    <source>
        <dbReference type="EMBL" id="EML1469547.1"/>
    </source>
</evidence>
<dbReference type="GeneID" id="61384276"/>
<dbReference type="EMBL" id="LDZF01000005">
    <property type="protein sequence ID" value="KMK14982.1"/>
    <property type="molecule type" value="Genomic_DNA"/>
</dbReference>
<dbReference type="PANTHER" id="PTHR34156">
    <property type="entry name" value="OUTER MEMBRANE PROTEIN-RELATED-RELATED"/>
    <property type="match status" value="1"/>
</dbReference>
<name>A0A089PPC8_PLUGE</name>
<dbReference type="Proteomes" id="UP000036196">
    <property type="component" value="Unassembled WGS sequence"/>
</dbReference>
<dbReference type="SUPFAM" id="SSF159871">
    <property type="entry name" value="YdgH-like"/>
    <property type="match status" value="1"/>
</dbReference>
<reference evidence="4" key="3">
    <citation type="submission" date="2024-02" db="EMBL/GenBank/DDBJ databases">
        <authorList>
            <consortium name="Clinical and Environmental Microbiology Branch: Whole genome sequencing antimicrobial resistance pathogens in the healthcare setting"/>
        </authorList>
    </citation>
    <scope>NUCLEOTIDE SEQUENCE</scope>
    <source>
        <strain evidence="4">2021DK-00143</strain>
    </source>
</reference>
<dbReference type="eggNOG" id="ENOG5032RMY">
    <property type="taxonomic scope" value="Bacteria"/>
</dbReference>
<keyword evidence="7" id="KW-1185">Reference proteome</keyword>
<dbReference type="EMBL" id="ABLOKC030000001">
    <property type="protein sequence ID" value="EML1469547.1"/>
    <property type="molecule type" value="Genomic_DNA"/>
</dbReference>
<evidence type="ECO:0000256" key="2">
    <source>
        <dbReference type="SAM" id="SignalP"/>
    </source>
</evidence>
<dbReference type="EMBL" id="JAVDNV010000011">
    <property type="protein sequence ID" value="MDQ2310508.1"/>
    <property type="molecule type" value="Genomic_DNA"/>
</dbReference>
<reference evidence="6" key="2">
    <citation type="submission" date="2023-08" db="EMBL/GenBank/DDBJ databases">
        <title>WGS of pathogenic bacterial species, Los Angeles County Public Health Laboratories.</title>
        <authorList>
            <person name="Garrigues J.M."/>
            <person name="Green N.M."/>
        </authorList>
    </citation>
    <scope>NUCLEOTIDE SEQUENCE</scope>
    <source>
        <strain evidence="6">LACPHL-BACT-2023-00068</strain>
    </source>
</reference>
<dbReference type="InterPro" id="IPR025543">
    <property type="entry name" value="Dodecin-like"/>
</dbReference>
<dbReference type="InterPro" id="IPR010854">
    <property type="entry name" value="YdgH/BhsA/McbA-like_dom"/>
</dbReference>
<keyword evidence="1 2" id="KW-0732">Signal</keyword>
<feature type="chain" id="PRO_5015029684" evidence="2">
    <location>
        <begin position="22"/>
        <end position="96"/>
    </location>
</feature>
<accession>A0A089PPC8</accession>
<dbReference type="OrthoDB" id="6520115at2"/>
<dbReference type="AlphaFoldDB" id="A0A089PPC8"/>
<feature type="domain" description="YdgH/BhsA/McbA-like" evidence="3">
    <location>
        <begin position="35"/>
        <end position="92"/>
    </location>
</feature>
<dbReference type="PATRIC" id="fig|61647.13.peg.123"/>
<evidence type="ECO:0000313" key="6">
    <source>
        <dbReference type="EMBL" id="MDQ2310508.1"/>
    </source>
</evidence>
<dbReference type="Proteomes" id="UP001236270">
    <property type="component" value="Unassembled WGS sequence"/>
</dbReference>
<organism evidence="5 7">
    <name type="scientific">Pluralibacter gergoviae</name>
    <name type="common">Enterobacter gergoviae</name>
    <dbReference type="NCBI Taxonomy" id="61647"/>
    <lineage>
        <taxon>Bacteria</taxon>
        <taxon>Pseudomonadati</taxon>
        <taxon>Pseudomonadota</taxon>
        <taxon>Gammaproteobacteria</taxon>
        <taxon>Enterobacterales</taxon>
        <taxon>Enterobacteriaceae</taxon>
        <taxon>Pluralibacter</taxon>
    </lineage>
</organism>
<dbReference type="InterPro" id="IPR051096">
    <property type="entry name" value="BhsA/McbA_stress_biofilm_assoc"/>
</dbReference>
<proteinExistence type="predicted"/>
<dbReference type="Gene3D" id="3.30.1660.10">
    <property type="entry name" value="Flavin-binding protein dodecin"/>
    <property type="match status" value="1"/>
</dbReference>
<sequence length="96" mass="10232">MKKPLIAAAVLFSLLTGSTFAAQLVSQQDVKHFKLVKIGTVNVTQSGGAISSPSDLHDKLSELADKKGGQYFQIIAAKQIGPNFQAVAEVYKDANK</sequence>
<dbReference type="InterPro" id="IPR036275">
    <property type="entry name" value="YdgH-like_sf"/>
</dbReference>
<evidence type="ECO:0000313" key="5">
    <source>
        <dbReference type="EMBL" id="KMK14982.1"/>
    </source>
</evidence>
<protein>
    <submittedName>
        <fullName evidence="4">DUF1471 domain-containing protein</fullName>
    </submittedName>
</protein>
<evidence type="ECO:0000256" key="1">
    <source>
        <dbReference type="ARBA" id="ARBA00022729"/>
    </source>
</evidence>